<dbReference type="EMBL" id="REGN01006697">
    <property type="protein sequence ID" value="RNA08570.1"/>
    <property type="molecule type" value="Genomic_DNA"/>
</dbReference>
<proteinExistence type="predicted"/>
<name>A0A3M7QAY5_BRAPC</name>
<comment type="caution">
    <text evidence="1">The sequence shown here is derived from an EMBL/GenBank/DDBJ whole genome shotgun (WGS) entry which is preliminary data.</text>
</comment>
<evidence type="ECO:0000313" key="1">
    <source>
        <dbReference type="EMBL" id="RNA08570.1"/>
    </source>
</evidence>
<organism evidence="1 2">
    <name type="scientific">Brachionus plicatilis</name>
    <name type="common">Marine rotifer</name>
    <name type="synonym">Brachionus muelleri</name>
    <dbReference type="NCBI Taxonomy" id="10195"/>
    <lineage>
        <taxon>Eukaryota</taxon>
        <taxon>Metazoa</taxon>
        <taxon>Spiralia</taxon>
        <taxon>Gnathifera</taxon>
        <taxon>Rotifera</taxon>
        <taxon>Eurotatoria</taxon>
        <taxon>Monogononta</taxon>
        <taxon>Pseudotrocha</taxon>
        <taxon>Ploima</taxon>
        <taxon>Brachionidae</taxon>
        <taxon>Brachionus</taxon>
    </lineage>
</organism>
<reference evidence="1 2" key="1">
    <citation type="journal article" date="2018" name="Sci. Rep.">
        <title>Genomic signatures of local adaptation to the degree of environmental predictability in rotifers.</title>
        <authorList>
            <person name="Franch-Gras L."/>
            <person name="Hahn C."/>
            <person name="Garcia-Roger E.M."/>
            <person name="Carmona M.J."/>
            <person name="Serra M."/>
            <person name="Gomez A."/>
        </authorList>
    </citation>
    <scope>NUCLEOTIDE SEQUENCE [LARGE SCALE GENOMIC DNA]</scope>
    <source>
        <strain evidence="1">HYR1</strain>
    </source>
</reference>
<evidence type="ECO:0000313" key="2">
    <source>
        <dbReference type="Proteomes" id="UP000276133"/>
    </source>
</evidence>
<dbReference type="AlphaFoldDB" id="A0A3M7QAY5"/>
<sequence length="135" mass="14964">MSFISDWMHFVNISSKIEKGMKLVLKIDKFKTRKIYAARHLLCRLIYSGSNKIVTPLGRPARPRPFCRPGAAFQRRRRGLPSQPSSSALSAMSASLIGHVGQPYRPCRPALSAMSASLIGHVGQPYRQCRPALSA</sequence>
<dbReference type="Proteomes" id="UP000276133">
    <property type="component" value="Unassembled WGS sequence"/>
</dbReference>
<gene>
    <name evidence="1" type="ORF">BpHYR1_011030</name>
</gene>
<protein>
    <submittedName>
        <fullName evidence="1">Uncharacterized protein</fullName>
    </submittedName>
</protein>
<feature type="non-terminal residue" evidence="1">
    <location>
        <position position="135"/>
    </location>
</feature>
<accession>A0A3M7QAY5</accession>
<keyword evidence="2" id="KW-1185">Reference proteome</keyword>